<dbReference type="InterPro" id="IPR052155">
    <property type="entry name" value="Biofilm_reg_signaling"/>
</dbReference>
<organism evidence="4 5">
    <name type="scientific">Saccharopolyspora elongata</name>
    <dbReference type="NCBI Taxonomy" id="2530387"/>
    <lineage>
        <taxon>Bacteria</taxon>
        <taxon>Bacillati</taxon>
        <taxon>Actinomycetota</taxon>
        <taxon>Actinomycetes</taxon>
        <taxon>Pseudonocardiales</taxon>
        <taxon>Pseudonocardiaceae</taxon>
        <taxon>Saccharopolyspora</taxon>
    </lineage>
</organism>
<comment type="caution">
    <text evidence="4">The sequence shown here is derived from an EMBL/GenBank/DDBJ whole genome shotgun (WGS) entry which is preliminary data.</text>
</comment>
<dbReference type="OrthoDB" id="23692at2"/>
<dbReference type="Gene3D" id="3.30.70.270">
    <property type="match status" value="1"/>
</dbReference>
<accession>A0A4V2YIF4</accession>
<evidence type="ECO:0000259" key="2">
    <source>
        <dbReference type="PROSITE" id="PS50113"/>
    </source>
</evidence>
<dbReference type="PROSITE" id="PS50113">
    <property type="entry name" value="PAC"/>
    <property type="match status" value="1"/>
</dbReference>
<name>A0A4V2YIF4_9PSEU</name>
<proteinExistence type="predicted"/>
<dbReference type="SUPFAM" id="SSF55785">
    <property type="entry name" value="PYP-like sensor domain (PAS domain)"/>
    <property type="match status" value="2"/>
</dbReference>
<evidence type="ECO:0000259" key="3">
    <source>
        <dbReference type="PROSITE" id="PS50887"/>
    </source>
</evidence>
<dbReference type="InterPro" id="IPR001610">
    <property type="entry name" value="PAC"/>
</dbReference>
<dbReference type="InterPro" id="IPR035965">
    <property type="entry name" value="PAS-like_dom_sf"/>
</dbReference>
<dbReference type="AlphaFoldDB" id="A0A4V2YIF4"/>
<dbReference type="InterPro" id="IPR013656">
    <property type="entry name" value="PAS_4"/>
</dbReference>
<gene>
    <name evidence="4" type="ORF">E1288_44090</name>
</gene>
<dbReference type="Pfam" id="PF00989">
    <property type="entry name" value="PAS"/>
    <property type="match status" value="1"/>
</dbReference>
<dbReference type="Proteomes" id="UP000294947">
    <property type="component" value="Unassembled WGS sequence"/>
</dbReference>
<evidence type="ECO:0000313" key="5">
    <source>
        <dbReference type="Proteomes" id="UP000294947"/>
    </source>
</evidence>
<dbReference type="NCBIfam" id="TIGR00254">
    <property type="entry name" value="GGDEF"/>
    <property type="match status" value="1"/>
</dbReference>
<feature type="domain" description="PAS" evidence="1">
    <location>
        <begin position="9"/>
        <end position="45"/>
    </location>
</feature>
<dbReference type="Pfam" id="PF00990">
    <property type="entry name" value="GGDEF"/>
    <property type="match status" value="1"/>
</dbReference>
<dbReference type="RefSeq" id="WP_132495019.1">
    <property type="nucleotide sequence ID" value="NZ_SMKW01000139.1"/>
</dbReference>
<dbReference type="PROSITE" id="PS50887">
    <property type="entry name" value="GGDEF"/>
    <property type="match status" value="1"/>
</dbReference>
<dbReference type="CDD" id="cd00130">
    <property type="entry name" value="PAS"/>
    <property type="match status" value="2"/>
</dbReference>
<dbReference type="PROSITE" id="PS50112">
    <property type="entry name" value="PAS"/>
    <property type="match status" value="2"/>
</dbReference>
<dbReference type="InterPro" id="IPR000014">
    <property type="entry name" value="PAS"/>
</dbReference>
<evidence type="ECO:0000313" key="4">
    <source>
        <dbReference type="EMBL" id="TDD34647.1"/>
    </source>
</evidence>
<feature type="domain" description="PAC" evidence="2">
    <location>
        <begin position="74"/>
        <end position="126"/>
    </location>
</feature>
<dbReference type="SMART" id="SM00267">
    <property type="entry name" value="GGDEF"/>
    <property type="match status" value="1"/>
</dbReference>
<dbReference type="InterPro" id="IPR013767">
    <property type="entry name" value="PAS_fold"/>
</dbReference>
<dbReference type="InterPro" id="IPR043128">
    <property type="entry name" value="Rev_trsase/Diguanyl_cyclase"/>
</dbReference>
<dbReference type="CDD" id="cd01949">
    <property type="entry name" value="GGDEF"/>
    <property type="match status" value="1"/>
</dbReference>
<protein>
    <submittedName>
        <fullName evidence="4">Diguanylate cyclase</fullName>
    </submittedName>
</protein>
<dbReference type="Pfam" id="PF08448">
    <property type="entry name" value="PAS_4"/>
    <property type="match status" value="1"/>
</dbReference>
<keyword evidence="5" id="KW-1185">Reference proteome</keyword>
<dbReference type="InterPro" id="IPR000160">
    <property type="entry name" value="GGDEF_dom"/>
</dbReference>
<dbReference type="GO" id="GO:0006355">
    <property type="term" value="P:regulation of DNA-templated transcription"/>
    <property type="evidence" value="ECO:0007669"/>
    <property type="project" value="InterPro"/>
</dbReference>
<dbReference type="InterPro" id="IPR029787">
    <property type="entry name" value="Nucleotide_cyclase"/>
</dbReference>
<dbReference type="PANTHER" id="PTHR44757:SF2">
    <property type="entry name" value="BIOFILM ARCHITECTURE MAINTENANCE PROTEIN MBAA"/>
    <property type="match status" value="1"/>
</dbReference>
<feature type="domain" description="PAS" evidence="1">
    <location>
        <begin position="120"/>
        <end position="190"/>
    </location>
</feature>
<dbReference type="SUPFAM" id="SSF55073">
    <property type="entry name" value="Nucleotide cyclase"/>
    <property type="match status" value="1"/>
</dbReference>
<dbReference type="PANTHER" id="PTHR44757">
    <property type="entry name" value="DIGUANYLATE CYCLASE DGCP"/>
    <property type="match status" value="1"/>
</dbReference>
<dbReference type="SMART" id="SM00091">
    <property type="entry name" value="PAS"/>
    <property type="match status" value="2"/>
</dbReference>
<reference evidence="4 5" key="1">
    <citation type="submission" date="2019-03" db="EMBL/GenBank/DDBJ databases">
        <title>Draft genome sequences of novel Actinobacteria.</title>
        <authorList>
            <person name="Sahin N."/>
            <person name="Ay H."/>
            <person name="Saygin H."/>
        </authorList>
    </citation>
    <scope>NUCLEOTIDE SEQUENCE [LARGE SCALE GENOMIC DNA]</scope>
    <source>
        <strain evidence="4 5">7K502</strain>
    </source>
</reference>
<dbReference type="NCBIfam" id="TIGR00229">
    <property type="entry name" value="sensory_box"/>
    <property type="match status" value="2"/>
</dbReference>
<dbReference type="InterPro" id="IPR000700">
    <property type="entry name" value="PAS-assoc_C"/>
</dbReference>
<dbReference type="EMBL" id="SMKW01000139">
    <property type="protein sequence ID" value="TDD34647.1"/>
    <property type="molecule type" value="Genomic_DNA"/>
</dbReference>
<sequence length="403" mass="43242">MGGGEWHAVFDQAPAPTAVFDAQGRCRYVNPAFCTLLGHDARDFLQPSPHDTSGPGNAFPRTAIVADALARGHAIAETQHHKPDGQTIWLRLSGSAINDTAGGACHILVQAEDITTHRSRETLWERCFATAPIGMALLDLQGQWTTVNDALCDLLGYRRNELLAMNFSDLTYPGDHDQGNTALAELCEGRAKTVSVEKRYRHKDGHPIMVLIRSSAITGPDGMPSFLVSHYEAIGNGRMTDTQLAHLALHDPLTGLANRALLTDRLHHNLAALAGGSGVLAVLLADLDGLKQVNDQYGHLVGDHLLIAAAHALLAGVEPGATVARLGGDEFVVLGLVNDIRAAEALQDRIGQLLNTQITAAGHQLNLKASVGIAMTQDPTTPPQELLHAADQDMYTRKKTRNK</sequence>
<feature type="domain" description="GGDEF" evidence="3">
    <location>
        <begin position="278"/>
        <end position="403"/>
    </location>
</feature>
<evidence type="ECO:0000259" key="1">
    <source>
        <dbReference type="PROSITE" id="PS50112"/>
    </source>
</evidence>
<dbReference type="SMART" id="SM00086">
    <property type="entry name" value="PAC"/>
    <property type="match status" value="2"/>
</dbReference>
<dbReference type="Gene3D" id="3.30.450.20">
    <property type="entry name" value="PAS domain"/>
    <property type="match status" value="2"/>
</dbReference>